<proteinExistence type="predicted"/>
<dbReference type="EMBL" id="MU839830">
    <property type="protein sequence ID" value="KAK1757941.1"/>
    <property type="molecule type" value="Genomic_DNA"/>
</dbReference>
<organism evidence="2 3">
    <name type="scientific">Echria macrotheca</name>
    <dbReference type="NCBI Taxonomy" id="438768"/>
    <lineage>
        <taxon>Eukaryota</taxon>
        <taxon>Fungi</taxon>
        <taxon>Dikarya</taxon>
        <taxon>Ascomycota</taxon>
        <taxon>Pezizomycotina</taxon>
        <taxon>Sordariomycetes</taxon>
        <taxon>Sordariomycetidae</taxon>
        <taxon>Sordariales</taxon>
        <taxon>Schizotheciaceae</taxon>
        <taxon>Echria</taxon>
    </lineage>
</organism>
<evidence type="ECO:0000313" key="3">
    <source>
        <dbReference type="Proteomes" id="UP001239445"/>
    </source>
</evidence>
<feature type="compositionally biased region" description="Basic and acidic residues" evidence="1">
    <location>
        <begin position="500"/>
        <end position="514"/>
    </location>
</feature>
<dbReference type="AlphaFoldDB" id="A0AAJ0BLA2"/>
<reference evidence="2" key="1">
    <citation type="submission" date="2023-06" db="EMBL/GenBank/DDBJ databases">
        <title>Genome-scale phylogeny and comparative genomics of the fungal order Sordariales.</title>
        <authorList>
            <consortium name="Lawrence Berkeley National Laboratory"/>
            <person name="Hensen N."/>
            <person name="Bonometti L."/>
            <person name="Westerberg I."/>
            <person name="Brannstrom I.O."/>
            <person name="Guillou S."/>
            <person name="Cros-Aarteil S."/>
            <person name="Calhoun S."/>
            <person name="Haridas S."/>
            <person name="Kuo A."/>
            <person name="Mondo S."/>
            <person name="Pangilinan J."/>
            <person name="Riley R."/>
            <person name="Labutti K."/>
            <person name="Andreopoulos B."/>
            <person name="Lipzen A."/>
            <person name="Chen C."/>
            <person name="Yanf M."/>
            <person name="Daum C."/>
            <person name="Ng V."/>
            <person name="Clum A."/>
            <person name="Steindorff A."/>
            <person name="Ohm R."/>
            <person name="Martin F."/>
            <person name="Silar P."/>
            <person name="Natvig D."/>
            <person name="Lalanne C."/>
            <person name="Gautier V."/>
            <person name="Ament-Velasquez S.L."/>
            <person name="Kruys A."/>
            <person name="Hutchinson M.I."/>
            <person name="Powell A.J."/>
            <person name="Barry K."/>
            <person name="Miller A.N."/>
            <person name="Grigoriev I.V."/>
            <person name="Debuchy R."/>
            <person name="Gladieux P."/>
            <person name="Thoren M.H."/>
            <person name="Johannesson H."/>
        </authorList>
    </citation>
    <scope>NUCLEOTIDE SEQUENCE</scope>
    <source>
        <strain evidence="2">PSN4</strain>
    </source>
</reference>
<feature type="region of interest" description="Disordered" evidence="1">
    <location>
        <begin position="149"/>
        <end position="202"/>
    </location>
</feature>
<sequence>MAGGLDRLERRLDKLERFFKRKGSAGGTVSGASSPRKSDSIFRTFPQPSFIRPTSTRMLARDEASLNLRPTRAHSLPETPSTPRLMSLTSSNEGEASPGSQFSTPRQPAPGLSVPPRIPKRSSSLSPTRRPASLASLAELLEFSFANSHRESDTMKPTLSRSRPRSGSISPTGKTGRRRRPNKVDGQSRAPNIALTPPPSAEYDKTFGSAQLALEKELPAVPPPNELTPRPSPRLVPLPEPRADEFETNLDVGIQRPKSLDASSTFSKEARVALRKSLSFSTLVELRSSKLSPILKEPTLSDFMSLSDDDIADGALPRIGRSPTRLTTVSKPPTCGLPPDPPVLASSPQISAGTRLLTLSPPLATRPATAAAFEAARIAAKYKFDLVYVVNLWPSGGLSRNNSVFEHASPSVEPGPDESSADQAASPTSRHTKVALTGRLLAAYGLHSVMSPFRISAPVHLKMLRSNGWLEYRCENGAPDEFCRGYSCSFYTGHSSPDSSRGRSMGEDSPDTKQNRRRGGTAPNRGVVFAAYRLPRAAAENTDTDTDIDSDAAELEALRVDAETLVNMLIDIHMTQRKHHHLQRRGAPLTSSPRCFDRRNIEEASGGGGALLAV</sequence>
<feature type="region of interest" description="Disordered" evidence="1">
    <location>
        <begin position="18"/>
        <end position="131"/>
    </location>
</feature>
<feature type="region of interest" description="Disordered" evidence="1">
    <location>
        <begin position="314"/>
        <end position="335"/>
    </location>
</feature>
<keyword evidence="3" id="KW-1185">Reference proteome</keyword>
<accession>A0AAJ0BLA2</accession>
<feature type="region of interest" description="Disordered" evidence="1">
    <location>
        <begin position="494"/>
        <end position="524"/>
    </location>
</feature>
<feature type="compositionally biased region" description="Polar residues" evidence="1">
    <location>
        <begin position="78"/>
        <end position="106"/>
    </location>
</feature>
<feature type="region of interest" description="Disordered" evidence="1">
    <location>
        <begin position="406"/>
        <end position="431"/>
    </location>
</feature>
<comment type="caution">
    <text evidence="2">The sequence shown here is derived from an EMBL/GenBank/DDBJ whole genome shotgun (WGS) entry which is preliminary data.</text>
</comment>
<name>A0AAJ0BLA2_9PEZI</name>
<protein>
    <submittedName>
        <fullName evidence="2">Uncharacterized protein</fullName>
    </submittedName>
</protein>
<dbReference type="Proteomes" id="UP001239445">
    <property type="component" value="Unassembled WGS sequence"/>
</dbReference>
<gene>
    <name evidence="2" type="ORF">QBC47DRAFT_296235</name>
</gene>
<evidence type="ECO:0000256" key="1">
    <source>
        <dbReference type="SAM" id="MobiDB-lite"/>
    </source>
</evidence>
<evidence type="ECO:0000313" key="2">
    <source>
        <dbReference type="EMBL" id="KAK1757941.1"/>
    </source>
</evidence>